<keyword evidence="2" id="KW-0813">Transport</keyword>
<comment type="subcellular location">
    <subcellularLocation>
        <location evidence="1">Mitochondrion membrane</location>
    </subcellularLocation>
</comment>
<evidence type="ECO:0000256" key="4">
    <source>
        <dbReference type="ARBA" id="ARBA00022781"/>
    </source>
</evidence>
<keyword evidence="4" id="KW-0375">Hydrogen ion transport</keyword>
<keyword evidence="7 8" id="KW-0472">Membrane</keyword>
<name>J3S1V8_PORUM</name>
<proteinExistence type="predicted"/>
<gene>
    <name evidence="9" type="primary">ymf39</name>
</gene>
<evidence type="ECO:0000256" key="5">
    <source>
        <dbReference type="ARBA" id="ARBA00023065"/>
    </source>
</evidence>
<evidence type="ECO:0000256" key="1">
    <source>
        <dbReference type="ARBA" id="ARBA00004325"/>
    </source>
</evidence>
<evidence type="ECO:0000256" key="3">
    <source>
        <dbReference type="ARBA" id="ARBA00022547"/>
    </source>
</evidence>
<dbReference type="InterPro" id="IPR008688">
    <property type="entry name" value="ATP_synth_Bsub_B/MI25"/>
</dbReference>
<protein>
    <recommendedName>
        <fullName evidence="10">Ymf39</fullName>
    </recommendedName>
</protein>
<keyword evidence="5" id="KW-0406">Ion transport</keyword>
<keyword evidence="8" id="KW-1133">Transmembrane helix</keyword>
<keyword evidence="8" id="KW-0812">Transmembrane</keyword>
<evidence type="ECO:0000256" key="6">
    <source>
        <dbReference type="ARBA" id="ARBA00023128"/>
    </source>
</evidence>
<evidence type="ECO:0000256" key="7">
    <source>
        <dbReference type="ARBA" id="ARBA00023136"/>
    </source>
</evidence>
<organism evidence="9">
    <name type="scientific">Porphyra umbilicalis</name>
    <name type="common">Purple laver</name>
    <name type="synonym">Red alga</name>
    <dbReference type="NCBI Taxonomy" id="2786"/>
    <lineage>
        <taxon>Eukaryota</taxon>
        <taxon>Rhodophyta</taxon>
        <taxon>Bangiophyceae</taxon>
        <taxon>Bangiales</taxon>
        <taxon>Bangiaceae</taxon>
        <taxon>Porphyra</taxon>
    </lineage>
</organism>
<dbReference type="RefSeq" id="YP_006665883.1">
    <property type="nucleotide sequence ID" value="NC_018544.1"/>
</dbReference>
<reference evidence="9" key="1">
    <citation type="journal article" date="2012" name="Mol. Phylogenet. Evol.">
        <title>Relative rates of evolution among the three genetic compartments of the red alga Porphyra differ from those of green plants and do not correlate with genome architecture.</title>
        <authorList>
            <person name="Smith D.R."/>
            <person name="Hua J."/>
            <person name="Lee R.W."/>
            <person name="Keeling P.J."/>
        </authorList>
    </citation>
    <scope>NUCLEOTIDE SEQUENCE</scope>
</reference>
<accession>J3S1V8</accession>
<evidence type="ECO:0000256" key="8">
    <source>
        <dbReference type="SAM" id="Phobius"/>
    </source>
</evidence>
<dbReference type="GO" id="GO:0045259">
    <property type="term" value="C:proton-transporting ATP synthase complex"/>
    <property type="evidence" value="ECO:0007669"/>
    <property type="project" value="UniProtKB-KW"/>
</dbReference>
<evidence type="ECO:0000256" key="2">
    <source>
        <dbReference type="ARBA" id="ARBA00022448"/>
    </source>
</evidence>
<feature type="transmembrane region" description="Helical" evidence="8">
    <location>
        <begin position="12"/>
        <end position="30"/>
    </location>
</feature>
<dbReference type="GeneID" id="13540064"/>
<dbReference type="EMBL" id="JQ388471">
    <property type="protein sequence ID" value="AFC17786.1"/>
    <property type="molecule type" value="Genomic_DNA"/>
</dbReference>
<dbReference type="Pfam" id="PF05405">
    <property type="entry name" value="Mt_ATP-synt_B"/>
    <property type="match status" value="1"/>
</dbReference>
<sequence>MKTLNLPTTSLTFFHFLAFFIVICYHNIYIFTEESILLFCFIAWVNITWSYLAPQINDSLKDRAQKIYLNFQQVSLNNIESWKNYRQGYSFKTLHIETLNNLVPYLVHFIKTILLLESKSNTLQVITPYLKRLNIVKDLESKLTKISYTTICQRIQDTAAIREFYGNQLKIKSFYSESRLDMLERIRKLEECV</sequence>
<geneLocation type="mitochondrion" evidence="9"/>
<dbReference type="GO" id="GO:0015078">
    <property type="term" value="F:proton transmembrane transporter activity"/>
    <property type="evidence" value="ECO:0007669"/>
    <property type="project" value="InterPro"/>
</dbReference>
<evidence type="ECO:0008006" key="10">
    <source>
        <dbReference type="Google" id="ProtNLM"/>
    </source>
</evidence>
<dbReference type="GO" id="GO:0015986">
    <property type="term" value="P:proton motive force-driven ATP synthesis"/>
    <property type="evidence" value="ECO:0007669"/>
    <property type="project" value="InterPro"/>
</dbReference>
<dbReference type="AlphaFoldDB" id="J3S1V8"/>
<keyword evidence="6 9" id="KW-0496">Mitochondrion</keyword>
<feature type="transmembrane region" description="Helical" evidence="8">
    <location>
        <begin position="36"/>
        <end position="53"/>
    </location>
</feature>
<keyword evidence="3" id="KW-0138">CF(0)</keyword>
<dbReference type="GO" id="GO:0031966">
    <property type="term" value="C:mitochondrial membrane"/>
    <property type="evidence" value="ECO:0007669"/>
    <property type="project" value="UniProtKB-SubCell"/>
</dbReference>
<evidence type="ECO:0000313" key="9">
    <source>
        <dbReference type="EMBL" id="AFC17786.1"/>
    </source>
</evidence>